<keyword evidence="12" id="KW-1185">Reference proteome</keyword>
<dbReference type="KEGG" id="hni:W911_05045"/>
<dbReference type="SUPFAM" id="SSF161093">
    <property type="entry name" value="MgtE membrane domain-like"/>
    <property type="match status" value="1"/>
</dbReference>
<evidence type="ECO:0000313" key="11">
    <source>
        <dbReference type="EMBL" id="AHB47889.1"/>
    </source>
</evidence>
<name>V5SD62_9HYPH</name>
<keyword evidence="8" id="KW-0129">CBS domain</keyword>
<dbReference type="InterPro" id="IPR038076">
    <property type="entry name" value="MgtE_N_sf"/>
</dbReference>
<keyword evidence="9" id="KW-0479">Metal-binding</keyword>
<feature type="transmembrane region" description="Helical" evidence="9">
    <location>
        <begin position="328"/>
        <end position="347"/>
    </location>
</feature>
<dbReference type="InterPro" id="IPR000644">
    <property type="entry name" value="CBS_dom"/>
</dbReference>
<dbReference type="Pfam" id="PF01769">
    <property type="entry name" value="MgtE"/>
    <property type="match status" value="1"/>
</dbReference>
<evidence type="ECO:0000256" key="5">
    <source>
        <dbReference type="ARBA" id="ARBA00022842"/>
    </source>
</evidence>
<dbReference type="InterPro" id="IPR046342">
    <property type="entry name" value="CBS_dom_sf"/>
</dbReference>
<accession>V5SD62</accession>
<dbReference type="RefSeq" id="WP_023786413.1">
    <property type="nucleotide sequence ID" value="NC_022997.1"/>
</dbReference>
<dbReference type="Gene3D" id="1.10.357.20">
    <property type="entry name" value="SLC41 divalent cation transporters, integral membrane domain"/>
    <property type="match status" value="1"/>
</dbReference>
<dbReference type="PATRIC" id="fig|1029756.8.peg.1065"/>
<evidence type="ECO:0000256" key="7">
    <source>
        <dbReference type="ARBA" id="ARBA00023136"/>
    </source>
</evidence>
<organism evidence="11 12">
    <name type="scientific">Hyphomicrobium nitrativorans NL23</name>
    <dbReference type="NCBI Taxonomy" id="1029756"/>
    <lineage>
        <taxon>Bacteria</taxon>
        <taxon>Pseudomonadati</taxon>
        <taxon>Pseudomonadota</taxon>
        <taxon>Alphaproteobacteria</taxon>
        <taxon>Hyphomicrobiales</taxon>
        <taxon>Hyphomicrobiaceae</taxon>
        <taxon>Hyphomicrobium</taxon>
    </lineage>
</organism>
<comment type="function">
    <text evidence="9">Acts as a magnesium transporter.</text>
</comment>
<keyword evidence="7 9" id="KW-0472">Membrane</keyword>
<feature type="domain" description="CBS" evidence="10">
    <location>
        <begin position="154"/>
        <end position="217"/>
    </location>
</feature>
<protein>
    <recommendedName>
        <fullName evidence="9">Magnesium transporter MgtE</fullName>
    </recommendedName>
</protein>
<dbReference type="Pfam" id="PF00571">
    <property type="entry name" value="CBS"/>
    <property type="match status" value="2"/>
</dbReference>
<feature type="transmembrane region" description="Helical" evidence="9">
    <location>
        <begin position="302"/>
        <end position="322"/>
    </location>
</feature>
<dbReference type="AlphaFoldDB" id="V5SD62"/>
<dbReference type="NCBIfam" id="TIGR00400">
    <property type="entry name" value="mgtE"/>
    <property type="match status" value="1"/>
</dbReference>
<feature type="domain" description="CBS" evidence="10">
    <location>
        <begin position="218"/>
        <end position="274"/>
    </location>
</feature>
<evidence type="ECO:0000256" key="8">
    <source>
        <dbReference type="PROSITE-ProRule" id="PRU00703"/>
    </source>
</evidence>
<dbReference type="STRING" id="1029756.W911_05045"/>
<dbReference type="Proteomes" id="UP000018542">
    <property type="component" value="Chromosome"/>
</dbReference>
<evidence type="ECO:0000256" key="1">
    <source>
        <dbReference type="ARBA" id="ARBA00004141"/>
    </source>
</evidence>
<dbReference type="OrthoDB" id="9790355at2"/>
<dbReference type="Pfam" id="PF03448">
    <property type="entry name" value="MgtE_N"/>
    <property type="match status" value="1"/>
</dbReference>
<dbReference type="SMART" id="SM00924">
    <property type="entry name" value="MgtE_N"/>
    <property type="match status" value="1"/>
</dbReference>
<dbReference type="InterPro" id="IPR036739">
    <property type="entry name" value="SLC41_membr_dom_sf"/>
</dbReference>
<dbReference type="CDD" id="cd04606">
    <property type="entry name" value="CBS_pair_Mg_transporter"/>
    <property type="match status" value="1"/>
</dbReference>
<dbReference type="GO" id="GO:0015095">
    <property type="term" value="F:magnesium ion transmembrane transporter activity"/>
    <property type="evidence" value="ECO:0007669"/>
    <property type="project" value="UniProtKB-UniRule"/>
</dbReference>
<dbReference type="SUPFAM" id="SSF54631">
    <property type="entry name" value="CBS-domain pair"/>
    <property type="match status" value="1"/>
</dbReference>
<evidence type="ECO:0000256" key="3">
    <source>
        <dbReference type="ARBA" id="ARBA00022448"/>
    </source>
</evidence>
<evidence type="ECO:0000313" key="12">
    <source>
        <dbReference type="Proteomes" id="UP000018542"/>
    </source>
</evidence>
<keyword evidence="6 9" id="KW-1133">Transmembrane helix</keyword>
<sequence length="469" mass="50263">MTNDTLASRAGLETLRLQPENLVLAEAVRAWLDSGDAGSLRSVFQDHHEADVAQVLAALRPQDTLEALRLLEIDVRATLFGYLPPKIQTAVARHMSRRELADIVSAMSHDERADLFKKLDEKERKTLLPALAQAEREDLRKLASYPEGTAGSVMTSDYAALTPDLEVSKALSELRIQAPDSETIYQVFVVDGERRLLGAVSLRDLLLARPGERVGDLMTTTVPRIAADQPREEAARLIARYDLMALPVTDDAGKLVGIVTHDDAMDVQAEEATEDFHRVGTVRNLDASVSEASIFMLYRARIAWLVLLVFGNVFSGLGIAYFEDTIAAHVVLVFFLPLLIGSGGNAGSQSATLMVRALATGDVRFSDWGFVIGREVLVAGLLGFTMALAVSPLGLLRGGVDVALVVAAAMVLIVLMGGLIGISLPFILARFGLDSATASGPLVTSIADAAGVVIYFSIATAVLPFAVTS</sequence>
<dbReference type="Gene3D" id="1.25.60.10">
    <property type="entry name" value="MgtE N-terminal domain-like"/>
    <property type="match status" value="1"/>
</dbReference>
<comment type="similarity">
    <text evidence="2 9">Belongs to the SLC41A transporter family.</text>
</comment>
<dbReference type="GO" id="GO:0005886">
    <property type="term" value="C:plasma membrane"/>
    <property type="evidence" value="ECO:0007669"/>
    <property type="project" value="UniProtKB-SubCell"/>
</dbReference>
<dbReference type="EMBL" id="CP006912">
    <property type="protein sequence ID" value="AHB47889.1"/>
    <property type="molecule type" value="Genomic_DNA"/>
</dbReference>
<keyword evidence="5 9" id="KW-0460">Magnesium</keyword>
<evidence type="ECO:0000256" key="4">
    <source>
        <dbReference type="ARBA" id="ARBA00022692"/>
    </source>
</evidence>
<keyword evidence="3 9" id="KW-0813">Transport</keyword>
<dbReference type="GO" id="GO:0046872">
    <property type="term" value="F:metal ion binding"/>
    <property type="evidence" value="ECO:0007669"/>
    <property type="project" value="UniProtKB-KW"/>
</dbReference>
<dbReference type="Gene3D" id="3.10.580.10">
    <property type="entry name" value="CBS-domain"/>
    <property type="match status" value="1"/>
</dbReference>
<dbReference type="PANTHER" id="PTHR43773">
    <property type="entry name" value="MAGNESIUM TRANSPORTER MGTE"/>
    <property type="match status" value="1"/>
</dbReference>
<dbReference type="InterPro" id="IPR006669">
    <property type="entry name" value="MgtE_transporter"/>
</dbReference>
<dbReference type="SUPFAM" id="SSF158791">
    <property type="entry name" value="MgtE N-terminal domain-like"/>
    <property type="match status" value="1"/>
</dbReference>
<proteinExistence type="inferred from homology"/>
<reference evidence="11 12" key="1">
    <citation type="journal article" date="2014" name="Genome Announc.">
        <title>Complete Genome Sequence of Hyphomicrobium nitrativorans Strain NL23, a Denitrifying Bacterium Isolated from Biofilm of a Methanol-Fed Denitrification System Treating Seawater at the Montreal Biodome.</title>
        <authorList>
            <person name="Martineau C."/>
            <person name="Villeneuve C."/>
            <person name="Mauffrey F."/>
            <person name="Villemur R."/>
        </authorList>
    </citation>
    <scope>NUCLEOTIDE SEQUENCE [LARGE SCALE GENOMIC DNA]</scope>
    <source>
        <strain evidence="11">NL23</strain>
    </source>
</reference>
<comment type="subcellular location">
    <subcellularLocation>
        <location evidence="9">Cell membrane</location>
        <topology evidence="9">Multi-pass membrane protein</topology>
    </subcellularLocation>
    <subcellularLocation>
        <location evidence="1">Membrane</location>
        <topology evidence="1">Multi-pass membrane protein</topology>
    </subcellularLocation>
</comment>
<evidence type="ECO:0000256" key="9">
    <source>
        <dbReference type="RuleBase" id="RU362011"/>
    </source>
</evidence>
<dbReference type="InterPro" id="IPR006668">
    <property type="entry name" value="Mg_transptr_MgtE_intracell_dom"/>
</dbReference>
<gene>
    <name evidence="11" type="ORF">W911_05045</name>
</gene>
<feature type="transmembrane region" description="Helical" evidence="9">
    <location>
        <begin position="368"/>
        <end position="390"/>
    </location>
</feature>
<comment type="subunit">
    <text evidence="9">Homodimer.</text>
</comment>
<keyword evidence="4 9" id="KW-0812">Transmembrane</keyword>
<feature type="transmembrane region" description="Helical" evidence="9">
    <location>
        <begin position="402"/>
        <end position="429"/>
    </location>
</feature>
<dbReference type="PROSITE" id="PS51371">
    <property type="entry name" value="CBS"/>
    <property type="match status" value="2"/>
</dbReference>
<dbReference type="SMART" id="SM00116">
    <property type="entry name" value="CBS"/>
    <property type="match status" value="2"/>
</dbReference>
<feature type="transmembrane region" description="Helical" evidence="9">
    <location>
        <begin position="441"/>
        <end position="467"/>
    </location>
</feature>
<evidence type="ECO:0000256" key="6">
    <source>
        <dbReference type="ARBA" id="ARBA00022989"/>
    </source>
</evidence>
<keyword evidence="9" id="KW-1003">Cell membrane</keyword>
<dbReference type="HOGENOM" id="CLU_037408_2_2_5"/>
<dbReference type="InterPro" id="IPR006667">
    <property type="entry name" value="SLC41_membr_dom"/>
</dbReference>
<dbReference type="PANTHER" id="PTHR43773:SF1">
    <property type="entry name" value="MAGNESIUM TRANSPORTER MGTE"/>
    <property type="match status" value="1"/>
</dbReference>
<evidence type="ECO:0000256" key="2">
    <source>
        <dbReference type="ARBA" id="ARBA00009749"/>
    </source>
</evidence>
<evidence type="ECO:0000259" key="10">
    <source>
        <dbReference type="PROSITE" id="PS51371"/>
    </source>
</evidence>